<dbReference type="InterPro" id="IPR029026">
    <property type="entry name" value="tRNA_m1G_MTases_N"/>
</dbReference>
<protein>
    <submittedName>
        <fullName evidence="4">rRNA methyltransferase</fullName>
    </submittedName>
</protein>
<evidence type="ECO:0000259" key="3">
    <source>
        <dbReference type="Pfam" id="PF00588"/>
    </source>
</evidence>
<dbReference type="GO" id="GO:0003723">
    <property type="term" value="F:RNA binding"/>
    <property type="evidence" value="ECO:0007669"/>
    <property type="project" value="InterPro"/>
</dbReference>
<dbReference type="PANTHER" id="PTHR43191:SF2">
    <property type="entry name" value="RRNA METHYLTRANSFERASE 3, MITOCHONDRIAL"/>
    <property type="match status" value="1"/>
</dbReference>
<dbReference type="Gene3D" id="3.40.1280.10">
    <property type="match status" value="1"/>
</dbReference>
<reference evidence="4" key="1">
    <citation type="journal article" date="2014" name="Int. J. Syst. Evol. Microbiol.">
        <title>Complete genome sequence of Corynebacterium casei LMG S-19264T (=DSM 44701T), isolated from a smear-ripened cheese.</title>
        <authorList>
            <consortium name="US DOE Joint Genome Institute (JGI-PGF)"/>
            <person name="Walter F."/>
            <person name="Albersmeier A."/>
            <person name="Kalinowski J."/>
            <person name="Ruckert C."/>
        </authorList>
    </citation>
    <scope>NUCLEOTIDE SEQUENCE</scope>
    <source>
        <strain evidence="4">CGMCC 1.14988</strain>
    </source>
</reference>
<reference evidence="4" key="2">
    <citation type="submission" date="2020-09" db="EMBL/GenBank/DDBJ databases">
        <authorList>
            <person name="Sun Q."/>
            <person name="Zhou Y."/>
        </authorList>
    </citation>
    <scope>NUCLEOTIDE SEQUENCE</scope>
    <source>
        <strain evidence="4">CGMCC 1.14988</strain>
    </source>
</reference>
<organism evidence="4 5">
    <name type="scientific">Egicoccus halophilus</name>
    <dbReference type="NCBI Taxonomy" id="1670830"/>
    <lineage>
        <taxon>Bacteria</taxon>
        <taxon>Bacillati</taxon>
        <taxon>Actinomycetota</taxon>
        <taxon>Nitriliruptoria</taxon>
        <taxon>Egicoccales</taxon>
        <taxon>Egicoccaceae</taxon>
        <taxon>Egicoccus</taxon>
    </lineage>
</organism>
<name>A0A8J3ET49_9ACTN</name>
<dbReference type="Proteomes" id="UP000650511">
    <property type="component" value="Unassembled WGS sequence"/>
</dbReference>
<dbReference type="GO" id="GO:0032259">
    <property type="term" value="P:methylation"/>
    <property type="evidence" value="ECO:0007669"/>
    <property type="project" value="UniProtKB-KW"/>
</dbReference>
<proteinExistence type="predicted"/>
<dbReference type="InterPro" id="IPR051259">
    <property type="entry name" value="rRNA_Methyltransferase"/>
</dbReference>
<dbReference type="Gene3D" id="3.30.1330.30">
    <property type="match status" value="1"/>
</dbReference>
<dbReference type="SUPFAM" id="SSF75217">
    <property type="entry name" value="alpha/beta knot"/>
    <property type="match status" value="1"/>
</dbReference>
<dbReference type="EMBL" id="BMHA01000013">
    <property type="protein sequence ID" value="GGI08803.1"/>
    <property type="molecule type" value="Genomic_DNA"/>
</dbReference>
<sequence>MQRAYAVSRLRSARRDPSRVRLEGVHALKHAVRFGAEIEVVATPDRDELERLLTTLAPDVTLPVAPVDVDAATWATLVGRELPSPVLAVAVRPPVAALPDLDRRGRLVVLEQPRHLGNLGAVVRVAAAADAAGVCVIGDADPWHPTAVRAAAGLQFALPACGRLDTLPELGRPLVALDPDGAALGPRTLPADAAVVLGTERGGLSAGLRRRADTTVRIPMRAGVSSLNLATAAAVVLYA</sequence>
<keyword evidence="2" id="KW-0808">Transferase</keyword>
<evidence type="ECO:0000313" key="4">
    <source>
        <dbReference type="EMBL" id="GGI08803.1"/>
    </source>
</evidence>
<dbReference type="GO" id="GO:0008173">
    <property type="term" value="F:RNA methyltransferase activity"/>
    <property type="evidence" value="ECO:0007669"/>
    <property type="project" value="InterPro"/>
</dbReference>
<dbReference type="InterPro" id="IPR001537">
    <property type="entry name" value="SpoU_MeTrfase"/>
</dbReference>
<dbReference type="InterPro" id="IPR029064">
    <property type="entry name" value="Ribosomal_eL30-like_sf"/>
</dbReference>
<keyword evidence="1 4" id="KW-0489">Methyltransferase</keyword>
<dbReference type="GO" id="GO:0006396">
    <property type="term" value="P:RNA processing"/>
    <property type="evidence" value="ECO:0007669"/>
    <property type="project" value="InterPro"/>
</dbReference>
<gene>
    <name evidence="4" type="ORF">GCM10011354_30910</name>
</gene>
<dbReference type="AlphaFoldDB" id="A0A8J3ET49"/>
<dbReference type="Pfam" id="PF00588">
    <property type="entry name" value="SpoU_methylase"/>
    <property type="match status" value="1"/>
</dbReference>
<dbReference type="OrthoDB" id="9792214at2"/>
<evidence type="ECO:0000256" key="2">
    <source>
        <dbReference type="ARBA" id="ARBA00022679"/>
    </source>
</evidence>
<feature type="domain" description="tRNA/rRNA methyltransferase SpoU type" evidence="3">
    <location>
        <begin position="107"/>
        <end position="238"/>
    </location>
</feature>
<evidence type="ECO:0000313" key="5">
    <source>
        <dbReference type="Proteomes" id="UP000650511"/>
    </source>
</evidence>
<evidence type="ECO:0000256" key="1">
    <source>
        <dbReference type="ARBA" id="ARBA00022603"/>
    </source>
</evidence>
<dbReference type="PANTHER" id="PTHR43191">
    <property type="entry name" value="RRNA METHYLTRANSFERASE 3"/>
    <property type="match status" value="1"/>
</dbReference>
<keyword evidence="5" id="KW-1185">Reference proteome</keyword>
<dbReference type="InterPro" id="IPR029028">
    <property type="entry name" value="Alpha/beta_knot_MTases"/>
</dbReference>
<dbReference type="RefSeq" id="WP_130648797.1">
    <property type="nucleotide sequence ID" value="NZ_BMHA01000013.1"/>
</dbReference>
<accession>A0A8J3ET49</accession>
<comment type="caution">
    <text evidence="4">The sequence shown here is derived from an EMBL/GenBank/DDBJ whole genome shotgun (WGS) entry which is preliminary data.</text>
</comment>